<evidence type="ECO:0000313" key="1">
    <source>
        <dbReference type="EMBL" id="BDQ35929.1"/>
    </source>
</evidence>
<sequence length="187" mass="20302">MAIWKAFLPLILPEAPGCPKALAVNKVRSAAIDFCKETNIWHEYIDPLFWPAGVKTADIDPPQHTRIAQILSIEVGGAPLVTGQFSATNDIVTLTVTPLYDTIGALNVALKPSLTSTEIADSMFEDWGEIIAQGALAKLMAMKGKKWSNIPGAELNYKLYRSGIVDAKTHVAKSGTSQSLQVELRRV</sequence>
<dbReference type="RefSeq" id="WP_281761858.1">
    <property type="nucleotide sequence ID" value="NZ_AP026709.1"/>
</dbReference>
<dbReference type="EMBL" id="AP026709">
    <property type="protein sequence ID" value="BDQ35929.1"/>
    <property type="molecule type" value="Genomic_DNA"/>
</dbReference>
<protein>
    <submittedName>
        <fullName evidence="1">Uncharacterized protein</fullName>
    </submittedName>
</protein>
<name>A0ABN6RY36_9BACT</name>
<accession>A0ABN6RY36</accession>
<dbReference type="Proteomes" id="UP001317742">
    <property type="component" value="Chromosome"/>
</dbReference>
<keyword evidence="2" id="KW-1185">Reference proteome</keyword>
<organism evidence="1 2">
    <name type="scientific">Pseudodesulfovibrio nedwellii</name>
    <dbReference type="NCBI Taxonomy" id="2973072"/>
    <lineage>
        <taxon>Bacteria</taxon>
        <taxon>Pseudomonadati</taxon>
        <taxon>Thermodesulfobacteriota</taxon>
        <taxon>Desulfovibrionia</taxon>
        <taxon>Desulfovibrionales</taxon>
        <taxon>Desulfovibrionaceae</taxon>
    </lineage>
</organism>
<gene>
    <name evidence="1" type="ORF">SYK_02890</name>
</gene>
<reference evidence="1 2" key="1">
    <citation type="submission" date="2022-08" db="EMBL/GenBank/DDBJ databases">
        <title>Genome Sequence of the sulphate-reducing bacterium, Pseudodesulfovibrio sp. SYK.</title>
        <authorList>
            <person name="Kondo R."/>
            <person name="Kataoka T."/>
        </authorList>
    </citation>
    <scope>NUCLEOTIDE SEQUENCE [LARGE SCALE GENOMIC DNA]</scope>
    <source>
        <strain evidence="1 2">SYK</strain>
    </source>
</reference>
<evidence type="ECO:0000313" key="2">
    <source>
        <dbReference type="Proteomes" id="UP001317742"/>
    </source>
</evidence>
<proteinExistence type="predicted"/>